<dbReference type="PANTHER" id="PTHR16029:SF11">
    <property type="entry name" value="CENTROSOMAL PROTEIN OF 192 KDA"/>
    <property type="match status" value="1"/>
</dbReference>
<dbReference type="GO" id="GO:0051298">
    <property type="term" value="P:centrosome duplication"/>
    <property type="evidence" value="ECO:0007669"/>
    <property type="project" value="InterPro"/>
</dbReference>
<dbReference type="Ensembl" id="ENSSPUT00000017600.1">
    <property type="protein sequence ID" value="ENSSPUP00000016522.1"/>
    <property type="gene ID" value="ENSSPUG00000012792.1"/>
</dbReference>
<accession>A0A8D0H0A8</accession>
<dbReference type="GeneTree" id="ENSGT00970000197916"/>
<dbReference type="AlphaFoldDB" id="A0A8D0H0A8"/>
<dbReference type="GO" id="GO:0005737">
    <property type="term" value="C:cytoplasm"/>
    <property type="evidence" value="ECO:0007669"/>
    <property type="project" value="TreeGrafter"/>
</dbReference>
<dbReference type="InterPro" id="IPR039103">
    <property type="entry name" value="Spd-2/CEP192"/>
</dbReference>
<evidence type="ECO:0000313" key="3">
    <source>
        <dbReference type="Proteomes" id="UP000694392"/>
    </source>
</evidence>
<proteinExistence type="predicted"/>
<evidence type="ECO:0000313" key="2">
    <source>
        <dbReference type="Ensembl" id="ENSSPUP00000016522.1"/>
    </source>
</evidence>
<dbReference type="GO" id="GO:0000242">
    <property type="term" value="C:pericentriolar material"/>
    <property type="evidence" value="ECO:0007669"/>
    <property type="project" value="TreeGrafter"/>
</dbReference>
<dbReference type="GO" id="GO:0090222">
    <property type="term" value="P:centrosome-templated microtubule nucleation"/>
    <property type="evidence" value="ECO:0007669"/>
    <property type="project" value="InterPro"/>
</dbReference>
<dbReference type="PANTHER" id="PTHR16029">
    <property type="entry name" value="CENTROSOMAL PROTEIN OF 192 KDA"/>
    <property type="match status" value="1"/>
</dbReference>
<name>A0A8D0H0A8_SPHPU</name>
<dbReference type="GO" id="GO:0005814">
    <property type="term" value="C:centriole"/>
    <property type="evidence" value="ECO:0007669"/>
    <property type="project" value="TreeGrafter"/>
</dbReference>
<keyword evidence="3" id="KW-1185">Reference proteome</keyword>
<sequence>MHSSEDEQYSFRPSTSPLIHSSPSEASGTTLSGLEADSSCAVSHFKRTPCNDSMLPQSIYSSPSVSRLTYVSAADNTLTRTVVPSPERHQSNIVGELSTTIIQASPTSLVEQTSGKTENVLG</sequence>
<organism evidence="2 3">
    <name type="scientific">Sphenodon punctatus</name>
    <name type="common">Tuatara</name>
    <name type="synonym">Hatteria punctata</name>
    <dbReference type="NCBI Taxonomy" id="8508"/>
    <lineage>
        <taxon>Eukaryota</taxon>
        <taxon>Metazoa</taxon>
        <taxon>Chordata</taxon>
        <taxon>Craniata</taxon>
        <taxon>Vertebrata</taxon>
        <taxon>Euteleostomi</taxon>
        <taxon>Lepidosauria</taxon>
        <taxon>Sphenodontia</taxon>
        <taxon>Sphenodontidae</taxon>
        <taxon>Sphenodon</taxon>
    </lineage>
</organism>
<dbReference type="Proteomes" id="UP000694392">
    <property type="component" value="Unplaced"/>
</dbReference>
<evidence type="ECO:0000256" key="1">
    <source>
        <dbReference type="SAM" id="MobiDB-lite"/>
    </source>
</evidence>
<dbReference type="GO" id="GO:0071539">
    <property type="term" value="P:protein localization to centrosome"/>
    <property type="evidence" value="ECO:0007669"/>
    <property type="project" value="InterPro"/>
</dbReference>
<reference evidence="2" key="2">
    <citation type="submission" date="2025-09" db="UniProtKB">
        <authorList>
            <consortium name="Ensembl"/>
        </authorList>
    </citation>
    <scope>IDENTIFICATION</scope>
</reference>
<protein>
    <submittedName>
        <fullName evidence="2">Uncharacterized protein</fullName>
    </submittedName>
</protein>
<dbReference type="GO" id="GO:0019901">
    <property type="term" value="F:protein kinase binding"/>
    <property type="evidence" value="ECO:0007669"/>
    <property type="project" value="TreeGrafter"/>
</dbReference>
<dbReference type="GO" id="GO:0090307">
    <property type="term" value="P:mitotic spindle assembly"/>
    <property type="evidence" value="ECO:0007669"/>
    <property type="project" value="TreeGrafter"/>
</dbReference>
<feature type="region of interest" description="Disordered" evidence="1">
    <location>
        <begin position="1"/>
        <end position="32"/>
    </location>
</feature>
<feature type="compositionally biased region" description="Polar residues" evidence="1">
    <location>
        <begin position="11"/>
        <end position="32"/>
    </location>
</feature>
<reference evidence="2" key="1">
    <citation type="submission" date="2025-08" db="UniProtKB">
        <authorList>
            <consortium name="Ensembl"/>
        </authorList>
    </citation>
    <scope>IDENTIFICATION</scope>
</reference>